<dbReference type="Pfam" id="PF10440">
    <property type="entry name" value="WIYLD"/>
    <property type="match status" value="1"/>
</dbReference>
<accession>A0ABD3B3W1</accession>
<sequence>MLMFAMPPNTRVVKAIHTLHDLGISIDEVKLVLKHLLMFYDKSCDLINEENYRVPTDTIFDSEEVEDVPSRNKLENIEQDQVLWEEAQKQDEIRQSLKRFFLKF</sequence>
<dbReference type="AlphaFoldDB" id="A0ABD3B3W1"/>
<protein>
    <recommendedName>
        <fullName evidence="1">WIYLD domain-containing protein</fullName>
    </recommendedName>
</protein>
<organism evidence="2 3">
    <name type="scientific">Cinchona calisaya</name>
    <dbReference type="NCBI Taxonomy" id="153742"/>
    <lineage>
        <taxon>Eukaryota</taxon>
        <taxon>Viridiplantae</taxon>
        <taxon>Streptophyta</taxon>
        <taxon>Embryophyta</taxon>
        <taxon>Tracheophyta</taxon>
        <taxon>Spermatophyta</taxon>
        <taxon>Magnoliopsida</taxon>
        <taxon>eudicotyledons</taxon>
        <taxon>Gunneridae</taxon>
        <taxon>Pentapetalae</taxon>
        <taxon>asterids</taxon>
        <taxon>lamiids</taxon>
        <taxon>Gentianales</taxon>
        <taxon>Rubiaceae</taxon>
        <taxon>Cinchonoideae</taxon>
        <taxon>Cinchoneae</taxon>
        <taxon>Cinchona</taxon>
    </lineage>
</organism>
<keyword evidence="3" id="KW-1185">Reference proteome</keyword>
<proteinExistence type="predicted"/>
<dbReference type="PANTHER" id="PTHR46450:SF1">
    <property type="entry name" value="INACTIVE HISTONE-LYSINE N-METHYLTRANSFERASE SUVR1-RELATED"/>
    <property type="match status" value="1"/>
</dbReference>
<gene>
    <name evidence="2" type="ORF">ACH5RR_001457</name>
</gene>
<feature type="domain" description="WIYLD" evidence="1">
    <location>
        <begin position="10"/>
        <end position="64"/>
    </location>
</feature>
<dbReference type="InterPro" id="IPR043017">
    <property type="entry name" value="WIYLD_dom_sf"/>
</dbReference>
<evidence type="ECO:0000313" key="3">
    <source>
        <dbReference type="Proteomes" id="UP001630127"/>
    </source>
</evidence>
<evidence type="ECO:0000259" key="1">
    <source>
        <dbReference type="Pfam" id="PF10440"/>
    </source>
</evidence>
<evidence type="ECO:0000313" key="2">
    <source>
        <dbReference type="EMBL" id="KAL3538091.1"/>
    </source>
</evidence>
<name>A0ABD3B3W1_9GENT</name>
<comment type="caution">
    <text evidence="2">The sequence shown here is derived from an EMBL/GenBank/DDBJ whole genome shotgun (WGS) entry which is preliminary data.</text>
</comment>
<dbReference type="InterPro" id="IPR018848">
    <property type="entry name" value="WIYLD_domain"/>
</dbReference>
<dbReference type="EMBL" id="JBJUIK010000001">
    <property type="protein sequence ID" value="KAL3538091.1"/>
    <property type="molecule type" value="Genomic_DNA"/>
</dbReference>
<dbReference type="Proteomes" id="UP001630127">
    <property type="component" value="Unassembled WGS sequence"/>
</dbReference>
<reference evidence="2 3" key="1">
    <citation type="submission" date="2024-11" db="EMBL/GenBank/DDBJ databases">
        <title>A near-complete genome assembly of Cinchona calisaya.</title>
        <authorList>
            <person name="Lian D.C."/>
            <person name="Zhao X.W."/>
            <person name="Wei L."/>
        </authorList>
    </citation>
    <scope>NUCLEOTIDE SEQUENCE [LARGE SCALE GENOMIC DNA]</scope>
    <source>
        <tissue evidence="2">Nenye</tissue>
    </source>
</reference>
<dbReference type="Gene3D" id="1.10.8.850">
    <property type="entry name" value="Histone-lysine N methyltransferase , C-terminal domain-like"/>
    <property type="match status" value="1"/>
</dbReference>
<dbReference type="PANTHER" id="PTHR46450">
    <property type="entry name" value="INACTIVE HISTONE-LYSINE N-METHYLTRANSFERASE SUVR1-RELATED"/>
    <property type="match status" value="1"/>
</dbReference>